<dbReference type="PROSITE" id="PS50893">
    <property type="entry name" value="ABC_TRANSPORTER_2"/>
    <property type="match status" value="1"/>
</dbReference>
<dbReference type="GO" id="GO:0016887">
    <property type="term" value="F:ATP hydrolysis activity"/>
    <property type="evidence" value="ECO:0007669"/>
    <property type="project" value="InterPro"/>
</dbReference>
<dbReference type="PANTHER" id="PTHR24220:SF685">
    <property type="entry name" value="ABC TRANSPORTER RELATED"/>
    <property type="match status" value="1"/>
</dbReference>
<reference evidence="5" key="1">
    <citation type="submission" date="2023-03" db="EMBL/GenBank/DDBJ databases">
        <title>Amycolatopsis taiwanensis NBRC 103393.</title>
        <authorList>
            <person name="Ichikawa N."/>
            <person name="Sato H."/>
            <person name="Tonouchi N."/>
        </authorList>
    </citation>
    <scope>NUCLEOTIDE SEQUENCE</scope>
    <source>
        <strain evidence="5">NBRC 103393</strain>
    </source>
</reference>
<dbReference type="InterPro" id="IPR003593">
    <property type="entry name" value="AAA+_ATPase"/>
</dbReference>
<gene>
    <name evidence="5" type="ORF">Atai01_40890</name>
</gene>
<dbReference type="SMART" id="SM00382">
    <property type="entry name" value="AAA"/>
    <property type="match status" value="1"/>
</dbReference>
<dbReference type="InterPro" id="IPR017911">
    <property type="entry name" value="MacB-like_ATP-bd"/>
</dbReference>
<dbReference type="InterPro" id="IPR027417">
    <property type="entry name" value="P-loop_NTPase"/>
</dbReference>
<dbReference type="InterPro" id="IPR017871">
    <property type="entry name" value="ABC_transporter-like_CS"/>
</dbReference>
<evidence type="ECO:0000256" key="2">
    <source>
        <dbReference type="ARBA" id="ARBA00022741"/>
    </source>
</evidence>
<dbReference type="Gene3D" id="3.40.50.300">
    <property type="entry name" value="P-loop containing nucleotide triphosphate hydrolases"/>
    <property type="match status" value="1"/>
</dbReference>
<evidence type="ECO:0000313" key="5">
    <source>
        <dbReference type="EMBL" id="GLY67470.1"/>
    </source>
</evidence>
<dbReference type="Proteomes" id="UP001165136">
    <property type="component" value="Unassembled WGS sequence"/>
</dbReference>
<organism evidence="5 6">
    <name type="scientific">Amycolatopsis taiwanensis</name>
    <dbReference type="NCBI Taxonomy" id="342230"/>
    <lineage>
        <taxon>Bacteria</taxon>
        <taxon>Bacillati</taxon>
        <taxon>Actinomycetota</taxon>
        <taxon>Actinomycetes</taxon>
        <taxon>Pseudonocardiales</taxon>
        <taxon>Pseudonocardiaceae</taxon>
        <taxon>Amycolatopsis</taxon>
    </lineage>
</organism>
<dbReference type="GO" id="GO:0098796">
    <property type="term" value="C:membrane protein complex"/>
    <property type="evidence" value="ECO:0007669"/>
    <property type="project" value="UniProtKB-ARBA"/>
</dbReference>
<keyword evidence="2" id="KW-0547">Nucleotide-binding</keyword>
<comment type="caution">
    <text evidence="5">The sequence shown here is derived from an EMBL/GenBank/DDBJ whole genome shotgun (WGS) entry which is preliminary data.</text>
</comment>
<dbReference type="GO" id="GO:0005886">
    <property type="term" value="C:plasma membrane"/>
    <property type="evidence" value="ECO:0007669"/>
    <property type="project" value="TreeGrafter"/>
</dbReference>
<keyword evidence="6" id="KW-1185">Reference proteome</keyword>
<dbReference type="Pfam" id="PF00005">
    <property type="entry name" value="ABC_tran"/>
    <property type="match status" value="1"/>
</dbReference>
<dbReference type="PANTHER" id="PTHR24220">
    <property type="entry name" value="IMPORT ATP-BINDING PROTEIN"/>
    <property type="match status" value="1"/>
</dbReference>
<dbReference type="RefSeq" id="WP_285487817.1">
    <property type="nucleotide sequence ID" value="NZ_BSTI01000008.1"/>
</dbReference>
<dbReference type="PROSITE" id="PS00211">
    <property type="entry name" value="ABC_TRANSPORTER_1"/>
    <property type="match status" value="1"/>
</dbReference>
<dbReference type="AlphaFoldDB" id="A0A9W6R323"/>
<dbReference type="EMBL" id="BSTI01000008">
    <property type="protein sequence ID" value="GLY67470.1"/>
    <property type="molecule type" value="Genomic_DNA"/>
</dbReference>
<evidence type="ECO:0000256" key="3">
    <source>
        <dbReference type="ARBA" id="ARBA00022840"/>
    </source>
</evidence>
<sequence>MTQEWNTHGLLSGRGLRKQYGTQDALAGVDIDIQPGEAVAIVGPSGSGKTTLLHALAGIIRPDAGEIRLAGARIDHLSEKKRSELRRREFGFVFQSGLLVAELTAEENVALPMLLDGVRRGQAIAAAREWLDRLGLRGREGSRPGELSGGQAQRVAIARALTHRPKIIFADEPTGALDTRTGRDTMRAMLAAAAEAGASVLIVTHDHELAASLPRTIVIRDGRIATETEPVARELAEEPA</sequence>
<dbReference type="InterPro" id="IPR003439">
    <property type="entry name" value="ABC_transporter-like_ATP-bd"/>
</dbReference>
<evidence type="ECO:0000256" key="1">
    <source>
        <dbReference type="ARBA" id="ARBA00022448"/>
    </source>
</evidence>
<accession>A0A9W6R323</accession>
<name>A0A9W6R323_9PSEU</name>
<dbReference type="GO" id="GO:0022857">
    <property type="term" value="F:transmembrane transporter activity"/>
    <property type="evidence" value="ECO:0007669"/>
    <property type="project" value="UniProtKB-ARBA"/>
</dbReference>
<dbReference type="SUPFAM" id="SSF52540">
    <property type="entry name" value="P-loop containing nucleoside triphosphate hydrolases"/>
    <property type="match status" value="1"/>
</dbReference>
<protein>
    <submittedName>
        <fullName evidence="5">ABC transporter ATP-binding protein</fullName>
    </submittedName>
</protein>
<evidence type="ECO:0000313" key="6">
    <source>
        <dbReference type="Proteomes" id="UP001165136"/>
    </source>
</evidence>
<evidence type="ECO:0000259" key="4">
    <source>
        <dbReference type="PROSITE" id="PS50893"/>
    </source>
</evidence>
<keyword evidence="1" id="KW-0813">Transport</keyword>
<proteinExistence type="predicted"/>
<keyword evidence="3 5" id="KW-0067">ATP-binding</keyword>
<dbReference type="GO" id="GO:0005524">
    <property type="term" value="F:ATP binding"/>
    <property type="evidence" value="ECO:0007669"/>
    <property type="project" value="UniProtKB-KW"/>
</dbReference>
<feature type="domain" description="ABC transporter" evidence="4">
    <location>
        <begin position="11"/>
        <end position="235"/>
    </location>
</feature>
<dbReference type="FunFam" id="3.40.50.300:FF:000032">
    <property type="entry name" value="Export ABC transporter ATP-binding protein"/>
    <property type="match status" value="1"/>
</dbReference>
<dbReference type="CDD" id="cd03255">
    <property type="entry name" value="ABC_MJ0796_LolCDE_FtsE"/>
    <property type="match status" value="1"/>
</dbReference>
<dbReference type="InterPro" id="IPR015854">
    <property type="entry name" value="ABC_transpr_LolD-like"/>
</dbReference>